<keyword evidence="10" id="KW-0812">Transmembrane</keyword>
<keyword evidence="5" id="KW-0479">Metal-binding</keyword>
<dbReference type="CDD" id="cd08662">
    <property type="entry name" value="M13"/>
    <property type="match status" value="1"/>
</dbReference>
<evidence type="ECO:0000256" key="9">
    <source>
        <dbReference type="SAM" id="MobiDB-lite"/>
    </source>
</evidence>
<evidence type="ECO:0000256" key="8">
    <source>
        <dbReference type="ARBA" id="ARBA00023049"/>
    </source>
</evidence>
<keyword evidence="8" id="KW-0482">Metalloprotease</keyword>
<dbReference type="PANTHER" id="PTHR11733">
    <property type="entry name" value="ZINC METALLOPROTEASE FAMILY M13 NEPRILYSIN-RELATED"/>
    <property type="match status" value="1"/>
</dbReference>
<feature type="transmembrane region" description="Helical" evidence="10">
    <location>
        <begin position="57"/>
        <end position="80"/>
    </location>
</feature>
<keyword evidence="14" id="KW-1185">Reference proteome</keyword>
<dbReference type="Pfam" id="PF01431">
    <property type="entry name" value="Peptidase_M13"/>
    <property type="match status" value="1"/>
</dbReference>
<keyword evidence="4" id="KW-0645">Protease</keyword>
<dbReference type="InterPro" id="IPR024079">
    <property type="entry name" value="MetalloPept_cat_dom_sf"/>
</dbReference>
<sequence>MVEQGQGGPDLGAVIQRTLRTIDFYAVTLRGLDDFPPEVLKRNPTWWKRRTKLERKLIILSLIVIIFAAALLAAAVTLVLQEKEDSKLTALNSSRAEANTWQSNTGFSVNQNRRGKAHSDYPYNGNVERPQICTTPGCVRTAAMILENMDPNVDPCDNFYEFACGKFVRETVIPDDKTAFTTFSQISDKLKEQLRTIIEEPTTPKEAYPFTLAKNLYKACMNKKGIASRGHKPLLDLLEKLGGWPVLEGPNWKVGDFDWKETVYKFRKFGYSVDYFIDFSIGVDLKNSTVRIIDLDQASLGLSREYLSKGFDEKIVQAYYEYQVDVAVLLGAERTTAEKELKESLTFEIQLANISLPNEQRRNASKLFNPMTISQMQNKFPSIPWLEYFNRLLPKHIQINSDEVVIVSVPTFIKQLEILLSRTPKRVLANYVIWRAVGASVSYLTEDLRSRQLKYSTALSGKETREARWKECIDIVSTGVSLAVGSMYVKKYFKEDSKKIALEMVTDIREEFNIILKNLDWMDDETRKQALDKAKSMVTHIAYPDELLDVTKLESFYGNLTVDPEYYLESVLNLSTFGTEYSFGKLRQPVNKTEWISHGRPAVVNAYYSGIENSIQFPAGILQGSFFSSDRPKYMNYGAIGFVIGHEITHGFDDQGRQFDKNGNLIDWWAKETEQKFIERAQCIIDQYGNYTAEEVGLQLNGINTQGENIADNGGVKEAYRAYVKWTQRHGEEPMLPGLPYTPKQLFWISAANTWCCKYRPEALKIRIITGVHSPGMFRTNGPLSNMPEFSKDFKCPLGSKMNPVKKCLVW</sequence>
<evidence type="ECO:0000256" key="5">
    <source>
        <dbReference type="ARBA" id="ARBA00022723"/>
    </source>
</evidence>
<accession>A0ABR1B4Y7</accession>
<feature type="compositionally biased region" description="Polar residues" evidence="9">
    <location>
        <begin position="102"/>
        <end position="112"/>
    </location>
</feature>
<dbReference type="PROSITE" id="PS51885">
    <property type="entry name" value="NEPRILYSIN"/>
    <property type="match status" value="1"/>
</dbReference>
<evidence type="ECO:0000256" key="10">
    <source>
        <dbReference type="SAM" id="Phobius"/>
    </source>
</evidence>
<dbReference type="SUPFAM" id="SSF55486">
    <property type="entry name" value="Metalloproteases ('zincins'), catalytic domain"/>
    <property type="match status" value="1"/>
</dbReference>
<evidence type="ECO:0000256" key="2">
    <source>
        <dbReference type="ARBA" id="ARBA00004401"/>
    </source>
</evidence>
<keyword evidence="6" id="KW-0378">Hydrolase</keyword>
<evidence type="ECO:0000256" key="1">
    <source>
        <dbReference type="ARBA" id="ARBA00001947"/>
    </source>
</evidence>
<keyword evidence="7" id="KW-0862">Zinc</keyword>
<evidence type="ECO:0000259" key="11">
    <source>
        <dbReference type="Pfam" id="PF01431"/>
    </source>
</evidence>
<name>A0ABR1B4Y7_POLSC</name>
<evidence type="ECO:0000256" key="7">
    <source>
        <dbReference type="ARBA" id="ARBA00022833"/>
    </source>
</evidence>
<proteinExistence type="inferred from homology"/>
<dbReference type="EMBL" id="JAWJWF010000003">
    <property type="protein sequence ID" value="KAK6634979.1"/>
    <property type="molecule type" value="Genomic_DNA"/>
</dbReference>
<comment type="cofactor">
    <cofactor evidence="1">
        <name>Zn(2+)</name>
        <dbReference type="ChEBI" id="CHEBI:29105"/>
    </cofactor>
</comment>
<comment type="subcellular location">
    <subcellularLocation>
        <location evidence="2">Cell membrane</location>
        <topology evidence="2">Single-pass type II membrane protein</topology>
    </subcellularLocation>
</comment>
<evidence type="ECO:0000259" key="12">
    <source>
        <dbReference type="Pfam" id="PF05649"/>
    </source>
</evidence>
<dbReference type="PANTHER" id="PTHR11733:SF224">
    <property type="entry name" value="NEPRILYSIN-2"/>
    <property type="match status" value="1"/>
</dbReference>
<evidence type="ECO:0000256" key="6">
    <source>
        <dbReference type="ARBA" id="ARBA00022801"/>
    </source>
</evidence>
<gene>
    <name evidence="13" type="ORF">RUM44_000228</name>
</gene>
<organism evidence="13 14">
    <name type="scientific">Polyplax serrata</name>
    <name type="common">Common mouse louse</name>
    <dbReference type="NCBI Taxonomy" id="468196"/>
    <lineage>
        <taxon>Eukaryota</taxon>
        <taxon>Metazoa</taxon>
        <taxon>Ecdysozoa</taxon>
        <taxon>Arthropoda</taxon>
        <taxon>Hexapoda</taxon>
        <taxon>Insecta</taxon>
        <taxon>Pterygota</taxon>
        <taxon>Neoptera</taxon>
        <taxon>Paraneoptera</taxon>
        <taxon>Psocodea</taxon>
        <taxon>Troctomorpha</taxon>
        <taxon>Phthiraptera</taxon>
        <taxon>Anoplura</taxon>
        <taxon>Polyplacidae</taxon>
        <taxon>Polyplax</taxon>
    </lineage>
</organism>
<evidence type="ECO:0000313" key="13">
    <source>
        <dbReference type="EMBL" id="KAK6634979.1"/>
    </source>
</evidence>
<reference evidence="13 14" key="1">
    <citation type="submission" date="2023-09" db="EMBL/GenBank/DDBJ databases">
        <title>Genomes of two closely related lineages of the louse Polyplax serrata with different host specificities.</title>
        <authorList>
            <person name="Martinu J."/>
            <person name="Tarabai H."/>
            <person name="Stefka J."/>
            <person name="Hypsa V."/>
        </authorList>
    </citation>
    <scope>NUCLEOTIDE SEQUENCE [LARGE SCALE GENOMIC DNA]</scope>
    <source>
        <strain evidence="13">98ZLc_SE</strain>
    </source>
</reference>
<dbReference type="InterPro" id="IPR000718">
    <property type="entry name" value="Peptidase_M13"/>
</dbReference>
<keyword evidence="10" id="KW-0472">Membrane</keyword>
<dbReference type="Gene3D" id="1.10.1380.10">
    <property type="entry name" value="Neutral endopeptidase , domain2"/>
    <property type="match status" value="1"/>
</dbReference>
<dbReference type="Pfam" id="PF05649">
    <property type="entry name" value="Peptidase_M13_N"/>
    <property type="match status" value="1"/>
</dbReference>
<dbReference type="InterPro" id="IPR008753">
    <property type="entry name" value="Peptidase_M13_N"/>
</dbReference>
<dbReference type="Proteomes" id="UP001359485">
    <property type="component" value="Unassembled WGS sequence"/>
</dbReference>
<evidence type="ECO:0000256" key="3">
    <source>
        <dbReference type="ARBA" id="ARBA00007357"/>
    </source>
</evidence>
<protein>
    <recommendedName>
        <fullName evidence="15">Neprilysin-2</fullName>
    </recommendedName>
</protein>
<dbReference type="PRINTS" id="PR00786">
    <property type="entry name" value="NEPRILYSIN"/>
</dbReference>
<dbReference type="InterPro" id="IPR042089">
    <property type="entry name" value="Peptidase_M13_dom_2"/>
</dbReference>
<evidence type="ECO:0000256" key="4">
    <source>
        <dbReference type="ARBA" id="ARBA00022670"/>
    </source>
</evidence>
<dbReference type="Gene3D" id="3.40.390.10">
    <property type="entry name" value="Collagenase (Catalytic Domain)"/>
    <property type="match status" value="1"/>
</dbReference>
<feature type="domain" description="Peptidase M13 N-terminal" evidence="12">
    <location>
        <begin position="155"/>
        <end position="544"/>
    </location>
</feature>
<dbReference type="InterPro" id="IPR018497">
    <property type="entry name" value="Peptidase_M13_C"/>
</dbReference>
<comment type="caution">
    <text evidence="13">The sequence shown here is derived from an EMBL/GenBank/DDBJ whole genome shotgun (WGS) entry which is preliminary data.</text>
</comment>
<evidence type="ECO:0000313" key="14">
    <source>
        <dbReference type="Proteomes" id="UP001359485"/>
    </source>
</evidence>
<keyword evidence="10" id="KW-1133">Transmembrane helix</keyword>
<feature type="region of interest" description="Disordered" evidence="9">
    <location>
        <begin position="102"/>
        <end position="121"/>
    </location>
</feature>
<comment type="similarity">
    <text evidence="3">Belongs to the peptidase M13 family.</text>
</comment>
<evidence type="ECO:0008006" key="15">
    <source>
        <dbReference type="Google" id="ProtNLM"/>
    </source>
</evidence>
<feature type="domain" description="Peptidase M13 C-terminal" evidence="11">
    <location>
        <begin position="605"/>
        <end position="808"/>
    </location>
</feature>